<dbReference type="RefSeq" id="WP_305991204.1">
    <property type="nucleotide sequence ID" value="NZ_JAVAMP010000002.1"/>
</dbReference>
<dbReference type="InterPro" id="IPR000182">
    <property type="entry name" value="GNAT_dom"/>
</dbReference>
<dbReference type="PANTHER" id="PTHR43233">
    <property type="entry name" value="FAMILY N-ACETYLTRANSFERASE, PUTATIVE (AFU_ORTHOLOGUE AFUA_6G03350)-RELATED"/>
    <property type="match status" value="1"/>
</dbReference>
<dbReference type="EMBL" id="JAVAMP010000002">
    <property type="protein sequence ID" value="MDP5273909.1"/>
    <property type="molecule type" value="Genomic_DNA"/>
</dbReference>
<dbReference type="InterPro" id="IPR016181">
    <property type="entry name" value="Acyl_CoA_acyltransferase"/>
</dbReference>
<gene>
    <name evidence="2" type="ORF">Q5Y73_07315</name>
</gene>
<evidence type="ECO:0000259" key="1">
    <source>
        <dbReference type="PROSITE" id="PS51186"/>
    </source>
</evidence>
<dbReference type="Pfam" id="PF13508">
    <property type="entry name" value="Acetyltransf_7"/>
    <property type="match status" value="1"/>
</dbReference>
<dbReference type="Gene3D" id="3.40.630.30">
    <property type="match status" value="1"/>
</dbReference>
<reference evidence="2 3" key="1">
    <citation type="submission" date="2023-08" db="EMBL/GenBank/DDBJ databases">
        <authorList>
            <person name="Park J.-S."/>
        </authorList>
    </citation>
    <scope>NUCLEOTIDE SEQUENCE [LARGE SCALE GENOMIC DNA]</scope>
    <source>
        <strain evidence="2 3">2205SS18-9</strain>
    </source>
</reference>
<comment type="caution">
    <text evidence="2">The sequence shown here is derived from an EMBL/GenBank/DDBJ whole genome shotgun (WGS) entry which is preliminary data.</text>
</comment>
<sequence>MEIIFKHYVISNDKAKLDINTICDFLAKSYWANTRSKDKIQKSIENSLCYGVYDGNKQIAFARIVTDGATMYWLGDVFVDESYRGEGIGTKLIDIIVNAEENVDLFGLLGTKDAHGLYGKYDFKRDEYMVRNPNYIKNERS</sequence>
<organism evidence="2 3">
    <name type="scientific">Chengkuizengella axinellae</name>
    <dbReference type="NCBI Taxonomy" id="3064388"/>
    <lineage>
        <taxon>Bacteria</taxon>
        <taxon>Bacillati</taxon>
        <taxon>Bacillota</taxon>
        <taxon>Bacilli</taxon>
        <taxon>Bacillales</taxon>
        <taxon>Paenibacillaceae</taxon>
        <taxon>Chengkuizengella</taxon>
    </lineage>
</organism>
<feature type="domain" description="N-acetyltransferase" evidence="1">
    <location>
        <begin position="8"/>
        <end position="141"/>
    </location>
</feature>
<dbReference type="PROSITE" id="PS51186">
    <property type="entry name" value="GNAT"/>
    <property type="match status" value="1"/>
</dbReference>
<name>A0ABT9IX12_9BACL</name>
<keyword evidence="3" id="KW-1185">Reference proteome</keyword>
<proteinExistence type="predicted"/>
<dbReference type="Proteomes" id="UP001231941">
    <property type="component" value="Unassembled WGS sequence"/>
</dbReference>
<dbReference type="PANTHER" id="PTHR43233:SF1">
    <property type="entry name" value="FAMILY N-ACETYLTRANSFERASE, PUTATIVE (AFU_ORTHOLOGUE AFUA_6G03350)-RELATED"/>
    <property type="match status" value="1"/>
</dbReference>
<accession>A0ABT9IX12</accession>
<evidence type="ECO:0000313" key="2">
    <source>
        <dbReference type="EMBL" id="MDP5273909.1"/>
    </source>
</evidence>
<protein>
    <submittedName>
        <fullName evidence="2">GNAT family N-acetyltransferase</fullName>
    </submittedName>
</protein>
<evidence type="ECO:0000313" key="3">
    <source>
        <dbReference type="Proteomes" id="UP001231941"/>
    </source>
</evidence>
<dbReference type="SUPFAM" id="SSF55729">
    <property type="entry name" value="Acyl-CoA N-acyltransferases (Nat)"/>
    <property type="match status" value="1"/>
</dbReference>
<dbReference type="CDD" id="cd04301">
    <property type="entry name" value="NAT_SF"/>
    <property type="match status" value="1"/>
</dbReference>
<dbReference type="InterPro" id="IPR053144">
    <property type="entry name" value="Acetyltransferase_Butenolide"/>
</dbReference>